<evidence type="ECO:0000256" key="1">
    <source>
        <dbReference type="SAM" id="Coils"/>
    </source>
</evidence>
<evidence type="ECO:0000256" key="2">
    <source>
        <dbReference type="SAM" id="MobiDB-lite"/>
    </source>
</evidence>
<dbReference type="Proteomes" id="UP000070612">
    <property type="component" value="Unassembled WGS sequence"/>
</dbReference>
<reference evidence="3 4" key="1">
    <citation type="submission" date="2015-07" db="EMBL/GenBank/DDBJ databases">
        <title>A draft genome sequence of Mycobacterium wolinskyi.</title>
        <authorList>
            <person name="de Man T.J."/>
            <person name="Perry K.A."/>
            <person name="Coulliette A.D."/>
            <person name="Jensen B."/>
            <person name="Toney N.C."/>
            <person name="Limbago B.M."/>
            <person name="Noble-Wang J."/>
        </authorList>
    </citation>
    <scope>NUCLEOTIDE SEQUENCE [LARGE SCALE GENOMIC DNA]</scope>
    <source>
        <strain evidence="3 4">CDC_01</strain>
    </source>
</reference>
<dbReference type="AlphaFoldDB" id="A0A132PME5"/>
<dbReference type="SUPFAM" id="SSF140453">
    <property type="entry name" value="EsxAB dimer-like"/>
    <property type="match status" value="1"/>
</dbReference>
<proteinExistence type="predicted"/>
<accession>A0A132PME5</accession>
<feature type="compositionally biased region" description="Gly residues" evidence="2">
    <location>
        <begin position="323"/>
        <end position="343"/>
    </location>
</feature>
<sequence length="433" mass="41479">MTGSGDFTAQFAGQLPGFDASAVIAAQEHGLAEYLNLPVQEILARLGFPPLPTAPPPGPLPPEGVPPPSAPASPMDPGQLIKPVTDALGTLGDGVFEGLDPTQMFDGVAQAFDSSNSSLASALGDLTGNWEGAGGTAAAAKTATALDNGAALKAQANALRNSLAAAAATVKQAEARLIEIIGEFMATMAAIGPNIIFPWGWAAAIAAATEAVTRATETMAELQAELAAQTAAVTAAGEPVPVTEAPLTTTAVPSQLTSATSSASGGSQGLSSLMSAATKAAQAGTQTATDLASQLSDMASQGTAGTAGSTAAAAGTAARAGHAAGGGGSAGGGAGGGSAGGSGASTLAARSAPPMPPVSEDLGRAVASSARAGATLGAGYGAPMMGAPMAPMAHGGRMAGGDHTAPAFLQTTDHGDEIVGDLGTAAPPVIGEA</sequence>
<dbReference type="STRING" id="59750.AWC31_18225"/>
<keyword evidence="1" id="KW-0175">Coiled coil</keyword>
<feature type="coiled-coil region" evidence="1">
    <location>
        <begin position="205"/>
        <end position="232"/>
    </location>
</feature>
<dbReference type="EMBL" id="LGTW01000008">
    <property type="protein sequence ID" value="KWX23511.1"/>
    <property type="molecule type" value="Genomic_DNA"/>
</dbReference>
<feature type="compositionally biased region" description="Pro residues" evidence="2">
    <location>
        <begin position="53"/>
        <end position="71"/>
    </location>
</feature>
<comment type="caution">
    <text evidence="3">The sequence shown here is derived from an EMBL/GenBank/DDBJ whole genome shotgun (WGS) entry which is preliminary data.</text>
</comment>
<keyword evidence="4" id="KW-1185">Reference proteome</keyword>
<organism evidence="3 4">
    <name type="scientific">Mycolicibacterium wolinskyi</name>
    <dbReference type="NCBI Taxonomy" id="59750"/>
    <lineage>
        <taxon>Bacteria</taxon>
        <taxon>Bacillati</taxon>
        <taxon>Actinomycetota</taxon>
        <taxon>Actinomycetes</taxon>
        <taxon>Mycobacteriales</taxon>
        <taxon>Mycobacteriaceae</taxon>
        <taxon>Mycolicibacterium</taxon>
    </lineage>
</organism>
<dbReference type="InterPro" id="IPR036689">
    <property type="entry name" value="ESAT-6-like_sf"/>
</dbReference>
<feature type="region of interest" description="Disordered" evidence="2">
    <location>
        <begin position="53"/>
        <end position="76"/>
    </location>
</feature>
<evidence type="ECO:0000313" key="3">
    <source>
        <dbReference type="EMBL" id="KWX23511.1"/>
    </source>
</evidence>
<protein>
    <submittedName>
        <fullName evidence="3">Uncharacterized protein</fullName>
    </submittedName>
</protein>
<dbReference type="PATRIC" id="fig|59750.3.peg.7044"/>
<gene>
    <name evidence="3" type="ORF">AFM11_14675</name>
</gene>
<name>A0A132PME5_9MYCO</name>
<evidence type="ECO:0000313" key="4">
    <source>
        <dbReference type="Proteomes" id="UP000070612"/>
    </source>
</evidence>
<feature type="region of interest" description="Disordered" evidence="2">
    <location>
        <begin position="320"/>
        <end position="362"/>
    </location>
</feature>